<keyword evidence="1" id="KW-0812">Transmembrane</keyword>
<dbReference type="Pfam" id="PF13630">
    <property type="entry name" value="SdpI"/>
    <property type="match status" value="1"/>
</dbReference>
<evidence type="ECO:0000313" key="2">
    <source>
        <dbReference type="EMBL" id="GAA5157829.1"/>
    </source>
</evidence>
<accession>A0ABP9Q796</accession>
<dbReference type="InterPro" id="IPR025962">
    <property type="entry name" value="SdpI/YhfL"/>
</dbReference>
<reference evidence="3" key="1">
    <citation type="journal article" date="2019" name="Int. J. Syst. Evol. Microbiol.">
        <title>The Global Catalogue of Microorganisms (GCM) 10K type strain sequencing project: providing services to taxonomists for standard genome sequencing and annotation.</title>
        <authorList>
            <consortium name="The Broad Institute Genomics Platform"/>
            <consortium name="The Broad Institute Genome Sequencing Center for Infectious Disease"/>
            <person name="Wu L."/>
            <person name="Ma J."/>
        </authorList>
    </citation>
    <scope>NUCLEOTIDE SEQUENCE [LARGE SCALE GENOMIC DNA]</scope>
    <source>
        <strain evidence="3">JCM 18054</strain>
    </source>
</reference>
<dbReference type="EMBL" id="BAABIB010000045">
    <property type="protein sequence ID" value="GAA5157829.1"/>
    <property type="molecule type" value="Genomic_DNA"/>
</dbReference>
<gene>
    <name evidence="2" type="ORF">GCM10023214_17990</name>
</gene>
<keyword evidence="3" id="KW-1185">Reference proteome</keyword>
<evidence type="ECO:0000313" key="3">
    <source>
        <dbReference type="Proteomes" id="UP001500192"/>
    </source>
</evidence>
<proteinExistence type="predicted"/>
<feature type="transmembrane region" description="Helical" evidence="1">
    <location>
        <begin position="20"/>
        <end position="42"/>
    </location>
</feature>
<dbReference type="Proteomes" id="UP001500192">
    <property type="component" value="Unassembled WGS sequence"/>
</dbReference>
<feature type="transmembrane region" description="Helical" evidence="1">
    <location>
        <begin position="102"/>
        <end position="123"/>
    </location>
</feature>
<keyword evidence="1" id="KW-1133">Transmembrane helix</keyword>
<feature type="transmembrane region" description="Helical" evidence="1">
    <location>
        <begin position="74"/>
        <end position="96"/>
    </location>
</feature>
<sequence length="155" mass="15475">MPHSHLQWYAAGPNRFDPYPYPVFVLALIPVVLGLVVGWGGVLGWQEKLADRGAGVRTEATLRSAQAFRTANKVAGLPTMVAGAVGIVAGLAGLFMPTTAGVVVAALVGLIGMFALVTAGGLLGHRAALAVPEPVAPGGGGCSGCACGGCSLQKA</sequence>
<keyword evidence="1" id="KW-0472">Membrane</keyword>
<organism evidence="2 3">
    <name type="scientific">Amycolatopsis dongchuanensis</name>
    <dbReference type="NCBI Taxonomy" id="1070866"/>
    <lineage>
        <taxon>Bacteria</taxon>
        <taxon>Bacillati</taxon>
        <taxon>Actinomycetota</taxon>
        <taxon>Actinomycetes</taxon>
        <taxon>Pseudonocardiales</taxon>
        <taxon>Pseudonocardiaceae</taxon>
        <taxon>Amycolatopsis</taxon>
    </lineage>
</organism>
<evidence type="ECO:0000256" key="1">
    <source>
        <dbReference type="SAM" id="Phobius"/>
    </source>
</evidence>
<comment type="caution">
    <text evidence="2">The sequence shown here is derived from an EMBL/GenBank/DDBJ whole genome shotgun (WGS) entry which is preliminary data.</text>
</comment>
<protein>
    <submittedName>
        <fullName evidence="2">SdpI family protein</fullName>
    </submittedName>
</protein>
<name>A0ABP9Q796_9PSEU</name>